<gene>
    <name evidence="1" type="ORF">LTS18_014099</name>
</gene>
<organism evidence="1 2">
    <name type="scientific">Coniosporium uncinatum</name>
    <dbReference type="NCBI Taxonomy" id="93489"/>
    <lineage>
        <taxon>Eukaryota</taxon>
        <taxon>Fungi</taxon>
        <taxon>Dikarya</taxon>
        <taxon>Ascomycota</taxon>
        <taxon>Pezizomycotina</taxon>
        <taxon>Dothideomycetes</taxon>
        <taxon>Dothideomycetes incertae sedis</taxon>
        <taxon>Coniosporium</taxon>
    </lineage>
</organism>
<keyword evidence="2" id="KW-1185">Reference proteome</keyword>
<dbReference type="EMBL" id="JAWDJW010004459">
    <property type="protein sequence ID" value="KAK3075126.1"/>
    <property type="molecule type" value="Genomic_DNA"/>
</dbReference>
<evidence type="ECO:0000313" key="2">
    <source>
        <dbReference type="Proteomes" id="UP001186974"/>
    </source>
</evidence>
<proteinExistence type="predicted"/>
<accession>A0ACC3DHK8</accession>
<protein>
    <submittedName>
        <fullName evidence="1">Uncharacterized protein</fullName>
    </submittedName>
</protein>
<evidence type="ECO:0000313" key="1">
    <source>
        <dbReference type="EMBL" id="KAK3075126.1"/>
    </source>
</evidence>
<sequence length="118" mass="13272">AQHNLTENYDLPDPPLTPQGHQQCRELAAHLSRNLGEELRQQQQQQQQRRRQRGLEVGDIGLVVVSPMRRTLETAMEGLGWLIGDGEDDGEEGWSGGRVRLDAMWQGEMAQLSKSVLS</sequence>
<reference evidence="1" key="1">
    <citation type="submission" date="2024-09" db="EMBL/GenBank/DDBJ databases">
        <title>Black Yeasts Isolated from many extreme environments.</title>
        <authorList>
            <person name="Coleine C."/>
            <person name="Stajich J.E."/>
            <person name="Selbmann L."/>
        </authorList>
    </citation>
    <scope>NUCLEOTIDE SEQUENCE</scope>
    <source>
        <strain evidence="1">CCFEE 5737</strain>
    </source>
</reference>
<name>A0ACC3DHK8_9PEZI</name>
<feature type="non-terminal residue" evidence="1">
    <location>
        <position position="1"/>
    </location>
</feature>
<comment type="caution">
    <text evidence="1">The sequence shown here is derived from an EMBL/GenBank/DDBJ whole genome shotgun (WGS) entry which is preliminary data.</text>
</comment>
<dbReference type="Proteomes" id="UP001186974">
    <property type="component" value="Unassembled WGS sequence"/>
</dbReference>